<dbReference type="NCBIfam" id="TIGR00241">
    <property type="entry name" value="CoA_E_activ"/>
    <property type="match status" value="1"/>
</dbReference>
<protein>
    <submittedName>
        <fullName evidence="6">CoA-substrate-specific enzyme activase, putative</fullName>
    </submittedName>
</protein>
<keyword evidence="3" id="KW-0408">Iron</keyword>
<reference evidence="7" key="1">
    <citation type="submission" date="2017-04" db="EMBL/GenBank/DDBJ databases">
        <authorList>
            <person name="Varghese N."/>
            <person name="Submissions S."/>
        </authorList>
    </citation>
    <scope>NUCLEOTIDE SEQUENCE [LARGE SCALE GENOMIC DNA]</scope>
    <source>
        <strain evidence="7">USBA 82</strain>
    </source>
</reference>
<organism evidence="6 7">
    <name type="scientific">Dethiosulfovibrio salsuginis</name>
    <dbReference type="NCBI Taxonomy" id="561720"/>
    <lineage>
        <taxon>Bacteria</taxon>
        <taxon>Thermotogati</taxon>
        <taxon>Synergistota</taxon>
        <taxon>Synergistia</taxon>
        <taxon>Synergistales</taxon>
        <taxon>Dethiosulfovibrionaceae</taxon>
        <taxon>Dethiosulfovibrio</taxon>
    </lineage>
</organism>
<dbReference type="GO" id="GO:0046872">
    <property type="term" value="F:metal ion binding"/>
    <property type="evidence" value="ECO:0007669"/>
    <property type="project" value="UniProtKB-KW"/>
</dbReference>
<dbReference type="PANTHER" id="PTHR32329:SF2">
    <property type="entry name" value="BIFUNCTIONAL PROTEIN [INCLUDES 2-HYDROXYACYL-COA DEHYDRATASE (N-TER) AND ITS ACTIVATOR DOMAIN (C_TERM)"/>
    <property type="match status" value="1"/>
</dbReference>
<dbReference type="RefSeq" id="WP_085543668.1">
    <property type="nucleotide sequence ID" value="NZ_FXBB01000002.1"/>
</dbReference>
<dbReference type="OrthoDB" id="9802715at2"/>
<keyword evidence="4" id="KW-0411">Iron-sulfur</keyword>
<dbReference type="Pfam" id="PF01869">
    <property type="entry name" value="BcrAD_BadFG"/>
    <property type="match status" value="1"/>
</dbReference>
<dbReference type="InterPro" id="IPR051805">
    <property type="entry name" value="Dehydratase_Activator_Redct"/>
</dbReference>
<sequence>MIAVGIDMGSVGTKTVLFDGKVVDSHLEPTGWNPAEAGRKSVEYLLEKNRLTKTLLGPIVATGYGRKSLTIAEKAVTEITCHAKGAYFLDNQIRTILDIGGQDSKVIRLDQSGNVVDFMMNDKCAAGTGRFLQVMSNLLEYSIEELGSIPIEGDIQSISSMCTVFAESEVVSHLAKGVRKEAVALGLLDSVAVRASSMLARIGIAPGLAFTGGVSRCSSLVSMIRSHTGQDVKTYPQSQFAGALGAALISHDMI</sequence>
<dbReference type="Proteomes" id="UP000193355">
    <property type="component" value="Unassembled WGS sequence"/>
</dbReference>
<keyword evidence="2" id="KW-0479">Metal-binding</keyword>
<name>A0A1X7IGX9_9BACT</name>
<dbReference type="STRING" id="561720.SAMN06275492_10246"/>
<gene>
    <name evidence="6" type="ORF">SAMN06275492_10246</name>
</gene>
<comment type="cofactor">
    <cofactor evidence="1">
        <name>[4Fe-4S] cluster</name>
        <dbReference type="ChEBI" id="CHEBI:49883"/>
    </cofactor>
</comment>
<feature type="domain" description="ATPase BadF/BadG/BcrA/BcrD type" evidence="5">
    <location>
        <begin position="4"/>
        <end position="249"/>
    </location>
</feature>
<dbReference type="Gene3D" id="3.30.420.40">
    <property type="match status" value="2"/>
</dbReference>
<evidence type="ECO:0000256" key="4">
    <source>
        <dbReference type="ARBA" id="ARBA00023014"/>
    </source>
</evidence>
<dbReference type="GO" id="GO:0051536">
    <property type="term" value="F:iron-sulfur cluster binding"/>
    <property type="evidence" value="ECO:0007669"/>
    <property type="project" value="UniProtKB-KW"/>
</dbReference>
<dbReference type="SUPFAM" id="SSF53067">
    <property type="entry name" value="Actin-like ATPase domain"/>
    <property type="match status" value="1"/>
</dbReference>
<dbReference type="InterPro" id="IPR002731">
    <property type="entry name" value="ATPase_BadF"/>
</dbReference>
<dbReference type="AlphaFoldDB" id="A0A1X7IGX9"/>
<dbReference type="InterPro" id="IPR043129">
    <property type="entry name" value="ATPase_NBD"/>
</dbReference>
<evidence type="ECO:0000256" key="1">
    <source>
        <dbReference type="ARBA" id="ARBA00001966"/>
    </source>
</evidence>
<proteinExistence type="predicted"/>
<evidence type="ECO:0000256" key="2">
    <source>
        <dbReference type="ARBA" id="ARBA00022723"/>
    </source>
</evidence>
<evidence type="ECO:0000259" key="5">
    <source>
        <dbReference type="Pfam" id="PF01869"/>
    </source>
</evidence>
<keyword evidence="7" id="KW-1185">Reference proteome</keyword>
<evidence type="ECO:0000313" key="6">
    <source>
        <dbReference type="EMBL" id="SMG13910.1"/>
    </source>
</evidence>
<accession>A0A1X7IGX9</accession>
<evidence type="ECO:0000313" key="7">
    <source>
        <dbReference type="Proteomes" id="UP000193355"/>
    </source>
</evidence>
<dbReference type="PANTHER" id="PTHR32329">
    <property type="entry name" value="BIFUNCTIONAL PROTEIN [INCLUDES 2-HYDROXYACYL-COA DEHYDRATASE (N-TER) AND ITS ACTIVATOR DOMAIN (C_TERM)-RELATED"/>
    <property type="match status" value="1"/>
</dbReference>
<dbReference type="InterPro" id="IPR008275">
    <property type="entry name" value="CoA_E_activase_dom"/>
</dbReference>
<dbReference type="CDD" id="cd24036">
    <property type="entry name" value="ASKHA_NBD_BcrAD_BadFG_HgdC_HadI"/>
    <property type="match status" value="1"/>
</dbReference>
<dbReference type="EMBL" id="FXBB01000002">
    <property type="protein sequence ID" value="SMG13910.1"/>
    <property type="molecule type" value="Genomic_DNA"/>
</dbReference>
<evidence type="ECO:0000256" key="3">
    <source>
        <dbReference type="ARBA" id="ARBA00023004"/>
    </source>
</evidence>